<feature type="region of interest" description="Disordered" evidence="1">
    <location>
        <begin position="93"/>
        <end position="120"/>
    </location>
</feature>
<organism evidence="2 3">
    <name type="scientific">Cryptosporangium phraense</name>
    <dbReference type="NCBI Taxonomy" id="2593070"/>
    <lineage>
        <taxon>Bacteria</taxon>
        <taxon>Bacillati</taxon>
        <taxon>Actinomycetota</taxon>
        <taxon>Actinomycetes</taxon>
        <taxon>Cryptosporangiales</taxon>
        <taxon>Cryptosporangiaceae</taxon>
        <taxon>Cryptosporangium</taxon>
    </lineage>
</organism>
<dbReference type="Proteomes" id="UP000317982">
    <property type="component" value="Unassembled WGS sequence"/>
</dbReference>
<accession>A0A545AF39</accession>
<dbReference type="InParanoid" id="A0A545AF39"/>
<evidence type="ECO:0000313" key="3">
    <source>
        <dbReference type="Proteomes" id="UP000317982"/>
    </source>
</evidence>
<name>A0A545AF39_9ACTN</name>
<comment type="caution">
    <text evidence="2">The sequence shown here is derived from an EMBL/GenBank/DDBJ whole genome shotgun (WGS) entry which is preliminary data.</text>
</comment>
<dbReference type="AlphaFoldDB" id="A0A545AF39"/>
<evidence type="ECO:0000256" key="1">
    <source>
        <dbReference type="SAM" id="MobiDB-lite"/>
    </source>
</evidence>
<feature type="region of interest" description="Disordered" evidence="1">
    <location>
        <begin position="46"/>
        <end position="69"/>
    </location>
</feature>
<sequence>MKPDKIDPYVTIRRQELEERQEQTQKRIGEIGTRINELRRHRREIARSLDDTESRPGSFDRSIHDASPHAQLAADHAAAEHLAVSRLHNLKAEQDGQDALAHRRSAERHRAEAARLMSAG</sequence>
<protein>
    <submittedName>
        <fullName evidence="2">Uncharacterized protein</fullName>
    </submittedName>
</protein>
<proteinExistence type="predicted"/>
<keyword evidence="3" id="KW-1185">Reference proteome</keyword>
<gene>
    <name evidence="2" type="ORF">FL583_37295</name>
</gene>
<reference evidence="2 3" key="1">
    <citation type="submission" date="2019-07" db="EMBL/GenBank/DDBJ databases">
        <title>Cryptosporangium phraense sp. nov., isolated from plant litter.</title>
        <authorList>
            <person name="Suriyachadkun C."/>
        </authorList>
    </citation>
    <scope>NUCLEOTIDE SEQUENCE [LARGE SCALE GENOMIC DNA]</scope>
    <source>
        <strain evidence="2 3">A-T 5661</strain>
    </source>
</reference>
<dbReference type="EMBL" id="VIRS01000051">
    <property type="protein sequence ID" value="TQS39942.1"/>
    <property type="molecule type" value="Genomic_DNA"/>
</dbReference>
<evidence type="ECO:0000313" key="2">
    <source>
        <dbReference type="EMBL" id="TQS39942.1"/>
    </source>
</evidence>